<protein>
    <recommendedName>
        <fullName evidence="1">NERD domain-containing protein</fullName>
    </recommendedName>
</protein>
<evidence type="ECO:0000259" key="1">
    <source>
        <dbReference type="PROSITE" id="PS50965"/>
    </source>
</evidence>
<dbReference type="RefSeq" id="WP_188497993.1">
    <property type="nucleotide sequence ID" value="NZ_BMFV01000022.1"/>
</dbReference>
<dbReference type="Pfam" id="PF08378">
    <property type="entry name" value="NERD"/>
    <property type="match status" value="1"/>
</dbReference>
<name>A0A8J3EMV1_9BACL</name>
<dbReference type="AlphaFoldDB" id="A0A8J3EMV1"/>
<gene>
    <name evidence="2" type="ORF">GCM10007096_27930</name>
</gene>
<comment type="caution">
    <text evidence="2">The sequence shown here is derived from an EMBL/GenBank/DDBJ whole genome shotgun (WGS) entry which is preliminary data.</text>
</comment>
<reference evidence="2" key="1">
    <citation type="journal article" date="2014" name="Int. J. Syst. Evol. Microbiol.">
        <title>Complete genome sequence of Corynebacterium casei LMG S-19264T (=DSM 44701T), isolated from a smear-ripened cheese.</title>
        <authorList>
            <consortium name="US DOE Joint Genome Institute (JGI-PGF)"/>
            <person name="Walter F."/>
            <person name="Albersmeier A."/>
            <person name="Kalinowski J."/>
            <person name="Ruckert C."/>
        </authorList>
    </citation>
    <scope>NUCLEOTIDE SEQUENCE</scope>
    <source>
        <strain evidence="2">CGMCC 1.12777</strain>
    </source>
</reference>
<sequence length="302" mass="35476">MAIKQRNESLELKLLRALNLRMNLSVKDSSYYLNLEKGFEGEQNFDIWSETLSNDWIIIDDLLLEKNNTFFQIDTLLISHETLFPLEIKNYDGDFYIDNDKWFTRSGAEIKNPLLQLKRSESLLRRLLQDLGFNFSIEPYLIFVNPEFYLYEAPLNLPIIFPTQLKRFIEKLNMKKAKLNEKDSQLADRLLSLHVKSSPYKRVPDYTYATLKKGIICKDCCSLHTDCKGQALIHCNECGHEEKLESAILRSIEELKLLFPDRKLTTNTVFEWCKIIKSKKTIRRILLKNFKIMGHGISSYYV</sequence>
<dbReference type="PROSITE" id="PS50965">
    <property type="entry name" value="NERD"/>
    <property type="match status" value="1"/>
</dbReference>
<accession>A0A8J3EMV1</accession>
<organism evidence="2 3">
    <name type="scientific">Pullulanibacillus pueri</name>
    <dbReference type="NCBI Taxonomy" id="1437324"/>
    <lineage>
        <taxon>Bacteria</taxon>
        <taxon>Bacillati</taxon>
        <taxon>Bacillota</taxon>
        <taxon>Bacilli</taxon>
        <taxon>Bacillales</taxon>
        <taxon>Sporolactobacillaceae</taxon>
        <taxon>Pullulanibacillus</taxon>
    </lineage>
</organism>
<reference evidence="2" key="2">
    <citation type="submission" date="2020-09" db="EMBL/GenBank/DDBJ databases">
        <authorList>
            <person name="Sun Q."/>
            <person name="Zhou Y."/>
        </authorList>
    </citation>
    <scope>NUCLEOTIDE SEQUENCE</scope>
    <source>
        <strain evidence="2">CGMCC 1.12777</strain>
    </source>
</reference>
<dbReference type="EMBL" id="BMFV01000022">
    <property type="protein sequence ID" value="GGH84563.1"/>
    <property type="molecule type" value="Genomic_DNA"/>
</dbReference>
<keyword evidence="3" id="KW-1185">Reference proteome</keyword>
<evidence type="ECO:0000313" key="3">
    <source>
        <dbReference type="Proteomes" id="UP000656813"/>
    </source>
</evidence>
<proteinExistence type="predicted"/>
<dbReference type="Proteomes" id="UP000656813">
    <property type="component" value="Unassembled WGS sequence"/>
</dbReference>
<dbReference type="InterPro" id="IPR011528">
    <property type="entry name" value="NERD"/>
</dbReference>
<feature type="domain" description="NERD" evidence="1">
    <location>
        <begin position="37"/>
        <end position="147"/>
    </location>
</feature>
<evidence type="ECO:0000313" key="2">
    <source>
        <dbReference type="EMBL" id="GGH84563.1"/>
    </source>
</evidence>